<proteinExistence type="predicted"/>
<evidence type="ECO:0000256" key="1">
    <source>
        <dbReference type="SAM" id="Phobius"/>
    </source>
</evidence>
<sequence>MVVVVFVVVIAVVVWFGMNLRNVVYIFFVIFFFFIVVELSFSFFNTPIPNSISIQTINIIETTNPPLQRS</sequence>
<organism evidence="2 3">
    <name type="scientific">Lentinula lateritia</name>
    <dbReference type="NCBI Taxonomy" id="40482"/>
    <lineage>
        <taxon>Eukaryota</taxon>
        <taxon>Fungi</taxon>
        <taxon>Dikarya</taxon>
        <taxon>Basidiomycota</taxon>
        <taxon>Agaricomycotina</taxon>
        <taxon>Agaricomycetes</taxon>
        <taxon>Agaricomycetidae</taxon>
        <taxon>Agaricales</taxon>
        <taxon>Marasmiineae</taxon>
        <taxon>Omphalotaceae</taxon>
        <taxon>Lentinula</taxon>
    </lineage>
</organism>
<feature type="non-terminal residue" evidence="2">
    <location>
        <position position="70"/>
    </location>
</feature>
<evidence type="ECO:0000313" key="2">
    <source>
        <dbReference type="EMBL" id="KAJ4492132.1"/>
    </source>
</evidence>
<dbReference type="AlphaFoldDB" id="A0A9W9AXR1"/>
<evidence type="ECO:0000313" key="3">
    <source>
        <dbReference type="Proteomes" id="UP001150238"/>
    </source>
</evidence>
<keyword evidence="1" id="KW-1133">Transmembrane helix</keyword>
<reference evidence="2" key="1">
    <citation type="submission" date="2022-08" db="EMBL/GenBank/DDBJ databases">
        <authorList>
            <consortium name="DOE Joint Genome Institute"/>
            <person name="Min B."/>
            <person name="Riley R."/>
            <person name="Sierra-Patev S."/>
            <person name="Naranjo-Ortiz M."/>
            <person name="Looney B."/>
            <person name="Konkel Z."/>
            <person name="Slot J.C."/>
            <person name="Sakamoto Y."/>
            <person name="Steenwyk J.L."/>
            <person name="Rokas A."/>
            <person name="Carro J."/>
            <person name="Camarero S."/>
            <person name="Ferreira P."/>
            <person name="Molpeceres G."/>
            <person name="Ruiz-Duenas F.J."/>
            <person name="Serrano A."/>
            <person name="Henrissat B."/>
            <person name="Drula E."/>
            <person name="Hughes K.W."/>
            <person name="Mata J.L."/>
            <person name="Ishikawa N.K."/>
            <person name="Vargas-Isla R."/>
            <person name="Ushijima S."/>
            <person name="Smith C.A."/>
            <person name="Ahrendt S."/>
            <person name="Andreopoulos W."/>
            <person name="He G."/>
            <person name="Labutti K."/>
            <person name="Lipzen A."/>
            <person name="Ng V."/>
            <person name="Sandor L."/>
            <person name="Barry K."/>
            <person name="Martinez A.T."/>
            <person name="Xiao Y."/>
            <person name="Gibbons J.G."/>
            <person name="Terashima K."/>
            <person name="Hibbett D.S."/>
            <person name="Grigoriev I.V."/>
        </authorList>
    </citation>
    <scope>NUCLEOTIDE SEQUENCE</scope>
    <source>
        <strain evidence="2">Sp2 HRB7682 ss15</strain>
    </source>
</reference>
<accession>A0A9W9AXR1</accession>
<dbReference type="Proteomes" id="UP001150238">
    <property type="component" value="Unassembled WGS sequence"/>
</dbReference>
<comment type="caution">
    <text evidence="2">The sequence shown here is derived from an EMBL/GenBank/DDBJ whole genome shotgun (WGS) entry which is preliminary data.</text>
</comment>
<dbReference type="EMBL" id="JANVFS010000005">
    <property type="protein sequence ID" value="KAJ4492132.1"/>
    <property type="molecule type" value="Genomic_DNA"/>
</dbReference>
<reference evidence="2" key="2">
    <citation type="journal article" date="2023" name="Proc. Natl. Acad. Sci. U.S.A.">
        <title>A global phylogenomic analysis of the shiitake genus Lentinula.</title>
        <authorList>
            <person name="Sierra-Patev S."/>
            <person name="Min B."/>
            <person name="Naranjo-Ortiz M."/>
            <person name="Looney B."/>
            <person name="Konkel Z."/>
            <person name="Slot J.C."/>
            <person name="Sakamoto Y."/>
            <person name="Steenwyk J.L."/>
            <person name="Rokas A."/>
            <person name="Carro J."/>
            <person name="Camarero S."/>
            <person name="Ferreira P."/>
            <person name="Molpeceres G."/>
            <person name="Ruiz-Duenas F.J."/>
            <person name="Serrano A."/>
            <person name="Henrissat B."/>
            <person name="Drula E."/>
            <person name="Hughes K.W."/>
            <person name="Mata J.L."/>
            <person name="Ishikawa N.K."/>
            <person name="Vargas-Isla R."/>
            <person name="Ushijima S."/>
            <person name="Smith C.A."/>
            <person name="Donoghue J."/>
            <person name="Ahrendt S."/>
            <person name="Andreopoulos W."/>
            <person name="He G."/>
            <person name="LaButti K."/>
            <person name="Lipzen A."/>
            <person name="Ng V."/>
            <person name="Riley R."/>
            <person name="Sandor L."/>
            <person name="Barry K."/>
            <person name="Martinez A.T."/>
            <person name="Xiao Y."/>
            <person name="Gibbons J.G."/>
            <person name="Terashima K."/>
            <person name="Grigoriev I.V."/>
            <person name="Hibbett D."/>
        </authorList>
    </citation>
    <scope>NUCLEOTIDE SEQUENCE</scope>
    <source>
        <strain evidence="2">Sp2 HRB7682 ss15</strain>
    </source>
</reference>
<protein>
    <submittedName>
        <fullName evidence="2">Uncharacterized protein</fullName>
    </submittedName>
</protein>
<name>A0A9W9AXR1_9AGAR</name>
<keyword evidence="1" id="KW-0812">Transmembrane</keyword>
<gene>
    <name evidence="2" type="ORF">C8J55DRAFT_503082</name>
</gene>
<feature type="transmembrane region" description="Helical" evidence="1">
    <location>
        <begin position="23"/>
        <end position="44"/>
    </location>
</feature>
<keyword evidence="1" id="KW-0472">Membrane</keyword>